<reference evidence="5" key="1">
    <citation type="submission" date="2022-03" db="EMBL/GenBank/DDBJ databases">
        <authorList>
            <person name="Martin C."/>
        </authorList>
    </citation>
    <scope>NUCLEOTIDE SEQUENCE</scope>
</reference>
<evidence type="ECO:0000313" key="6">
    <source>
        <dbReference type="Proteomes" id="UP000749559"/>
    </source>
</evidence>
<protein>
    <recommendedName>
        <fullName evidence="4">AIG1-type G domain-containing protein</fullName>
    </recommendedName>
</protein>
<evidence type="ECO:0000256" key="1">
    <source>
        <dbReference type="ARBA" id="ARBA00008535"/>
    </source>
</evidence>
<feature type="domain" description="AIG1-type G" evidence="4">
    <location>
        <begin position="51"/>
        <end position="257"/>
    </location>
</feature>
<dbReference type="Gene3D" id="3.40.50.300">
    <property type="entry name" value="P-loop containing nucleotide triphosphate hydrolases"/>
    <property type="match status" value="2"/>
</dbReference>
<dbReference type="InterPro" id="IPR006703">
    <property type="entry name" value="G_AIG1"/>
</dbReference>
<sequence>MSYSSLTQRGQRFKKLHWLGFKCSLCCVYQFETTVFSFGYHLVSRLACLTLEDLRIVLLGKTGVGKSSTGNTLVGPNSFISSSKFSSESKQCSVGRTHHEGRDVVVIDTPGFMDTSLCEEELLERVVKCLDLSAPGPHVFCIVISPPRFTEEDGKVIDVTKQLFGGGFLEHAVIVCTRGDDLEHEQMTFDDLLLSAPGSLKKLYEDCKQRVIVVNNRNPRPSREHFLESITRLEITNAYYTDPNGTMEILESYRRQTNMLTPEEKENNPLSTEKDKDFFRDLVSRLAKTIGTTLGEAFKKLLAKWSSSVVVGDVPMVDVNESPTTIAYNPRKKHKDLDPSKREGQIEVDKTNVVATGFPDEQTLQDDIDREIRIILIGLKGSGKSSTGNTILGGGKEFKTCLPSTSINTMPEYRRTVISGKEVLVVDTPGFSASYESVDERIKNLATCVGDIPRGPHIFCFVLNVSLFTQDDQKTVEIIQRVFGKEMFEHTILVITHGDDMEADGIELEDVFRDAPSEIKELRRECGNREVVINNRSSNRQSEATKLMDGIVGWGLDQKKYTNKPNTNVSSWWSKSVFGRK</sequence>
<evidence type="ECO:0000256" key="3">
    <source>
        <dbReference type="ARBA" id="ARBA00023134"/>
    </source>
</evidence>
<dbReference type="PROSITE" id="PS51720">
    <property type="entry name" value="G_AIG1"/>
    <property type="match status" value="2"/>
</dbReference>
<comment type="caution">
    <text evidence="5">The sequence shown here is derived from an EMBL/GenBank/DDBJ whole genome shotgun (WGS) entry which is preliminary data.</text>
</comment>
<gene>
    <name evidence="5" type="ORF">OFUS_LOCUS8904</name>
</gene>
<dbReference type="PANTHER" id="PTHR10903:SF184">
    <property type="entry name" value="GTP-BINDING PROTEIN A"/>
    <property type="match status" value="1"/>
</dbReference>
<dbReference type="Proteomes" id="UP000749559">
    <property type="component" value="Unassembled WGS sequence"/>
</dbReference>
<keyword evidence="6" id="KW-1185">Reference proteome</keyword>
<dbReference type="SUPFAM" id="SSF52540">
    <property type="entry name" value="P-loop containing nucleoside triphosphate hydrolases"/>
    <property type="match status" value="2"/>
</dbReference>
<dbReference type="Pfam" id="PF04548">
    <property type="entry name" value="AIG1"/>
    <property type="match status" value="2"/>
</dbReference>
<keyword evidence="2" id="KW-0547">Nucleotide-binding</keyword>
<comment type="similarity">
    <text evidence="1">Belongs to the TRAFAC class TrmE-Era-EngA-EngB-Septin-like GTPase superfamily. AIG1/Toc34/Toc159-like paraseptin GTPase family. IAN subfamily.</text>
</comment>
<feature type="domain" description="AIG1-type G" evidence="4">
    <location>
        <begin position="369"/>
        <end position="570"/>
    </location>
</feature>
<dbReference type="FunFam" id="3.40.50.300:FF:000366">
    <property type="entry name" value="GTPase, IMAP family member 2"/>
    <property type="match status" value="1"/>
</dbReference>
<dbReference type="GO" id="GO:0005525">
    <property type="term" value="F:GTP binding"/>
    <property type="evidence" value="ECO:0007669"/>
    <property type="project" value="UniProtKB-KW"/>
</dbReference>
<evidence type="ECO:0000256" key="2">
    <source>
        <dbReference type="ARBA" id="ARBA00022741"/>
    </source>
</evidence>
<dbReference type="PANTHER" id="PTHR10903">
    <property type="entry name" value="GTPASE, IMAP FAMILY MEMBER-RELATED"/>
    <property type="match status" value="1"/>
</dbReference>
<keyword evidence="3" id="KW-0342">GTP-binding</keyword>
<organism evidence="5 6">
    <name type="scientific">Owenia fusiformis</name>
    <name type="common">Polychaete worm</name>
    <dbReference type="NCBI Taxonomy" id="6347"/>
    <lineage>
        <taxon>Eukaryota</taxon>
        <taxon>Metazoa</taxon>
        <taxon>Spiralia</taxon>
        <taxon>Lophotrochozoa</taxon>
        <taxon>Annelida</taxon>
        <taxon>Polychaeta</taxon>
        <taxon>Sedentaria</taxon>
        <taxon>Canalipalpata</taxon>
        <taxon>Sabellida</taxon>
        <taxon>Oweniida</taxon>
        <taxon>Oweniidae</taxon>
        <taxon>Owenia</taxon>
    </lineage>
</organism>
<name>A0A8S4NQQ5_OWEFU</name>
<dbReference type="AlphaFoldDB" id="A0A8S4NQQ5"/>
<accession>A0A8S4NQQ5</accession>
<evidence type="ECO:0000313" key="5">
    <source>
        <dbReference type="EMBL" id="CAH1782456.1"/>
    </source>
</evidence>
<dbReference type="EMBL" id="CAIIXF020000004">
    <property type="protein sequence ID" value="CAH1782456.1"/>
    <property type="molecule type" value="Genomic_DNA"/>
</dbReference>
<evidence type="ECO:0000259" key="4">
    <source>
        <dbReference type="PROSITE" id="PS51720"/>
    </source>
</evidence>
<dbReference type="InterPro" id="IPR027417">
    <property type="entry name" value="P-loop_NTPase"/>
</dbReference>
<dbReference type="InterPro" id="IPR045058">
    <property type="entry name" value="GIMA/IAN/Toc"/>
</dbReference>
<dbReference type="OrthoDB" id="8954335at2759"/>
<proteinExistence type="inferred from homology"/>